<sequence length="862" mass="98015" precursor="true">MRCIGLIFILTLLAKMAAADSPVLFPELQGKFPIHQPDYSGVEQILVLSNKWVVIATKDLQEVIDEINNLSDNALQNAVATWEASSTAGKPDWKAYRERWSIRDSYIAQARENVGERNLDTVDFYSISSIDDPAYAKDAVPTRVTRLLVPLGGPEVEGSHEMDYAHYSYLELPHAMQSGRHYTVSLGNQKSVNFLYDIQHTVSRAIKLNQAGYMPSAKHKYAYLGCHLFEFGAMDCTQATSFEVIDTDTGKVALRGSPTLRNRNQRFLNPDGTDSEERALLSGEDVYEIDFGALEQEGNYFISVPNIGRSWPFRLAQDVYGEVFYTSMRGIYHQRASFELEPQYTAWSRPRHHTSPIYESEAINGPVHGGGFTDVNGIDPNQFDIIGGSIDRSRSTTDVEGGWYDAADWDRNSAHYVVIFDMLSVFEAFPHKFTDGQLHIRESGNGIPDILDEAEWGLRIWRYSQDERGGISGKVETWTHPEIDADVDYAFAQRTRWTSLVYAAAAAQYAQLIKPFDNALYQLYRKSAERAYQFGTAPQNRLIDIEVHGKANRGTGDAFSIRWTEEDHLSYPYLCHAKLRLYLLTKDAEYLADLEAFSKDAHKPFSHRFSHRDWSAWIYYDIVNSDLKERLAPEFVEYWKDLFLHGPPVGSGTNGLAFVGENLIETTERMPYRNSMPMTFDRYGWGAATTTNYNRAAFIAHQLTNDERYADVMRYNADFVFGANPMGMSWTTSIGFTYPVHFQHAHSEDDDIIDPVPGITIYGITDGPRFHQFRNNVWDSPAANESSVSFMKQENRSIPAFRRWGAHPMLNTAKCEFTVHETMSSVLFTAAALMPEGWTPSARLMQSQPKRQQELLGYWYLP</sequence>
<keyword evidence="7" id="KW-0326">Glycosidase</keyword>
<dbReference type="InterPro" id="IPR013783">
    <property type="entry name" value="Ig-like_fold"/>
</dbReference>
<proteinExistence type="inferred from homology"/>
<dbReference type="InterPro" id="IPR014756">
    <property type="entry name" value="Ig_E-set"/>
</dbReference>
<feature type="domain" description="Cellulase Ig-like" evidence="6">
    <location>
        <begin position="203"/>
        <end position="308"/>
    </location>
</feature>
<keyword evidence="7" id="KW-0378">Hydrolase</keyword>
<dbReference type="CDD" id="cd02850">
    <property type="entry name" value="E_set_Cellulase_N"/>
    <property type="match status" value="1"/>
</dbReference>
<dbReference type="GO" id="GO:0000272">
    <property type="term" value="P:polysaccharide catabolic process"/>
    <property type="evidence" value="ECO:0007669"/>
    <property type="project" value="UniProtKB-KW"/>
</dbReference>
<reference evidence="7 8" key="1">
    <citation type="submission" date="2019-02" db="EMBL/GenBank/DDBJ databases">
        <title>Deep-cultivation of Planctomycetes and their phenomic and genomic characterization uncovers novel biology.</title>
        <authorList>
            <person name="Wiegand S."/>
            <person name="Jogler M."/>
            <person name="Boedeker C."/>
            <person name="Pinto D."/>
            <person name="Vollmers J."/>
            <person name="Rivas-Marin E."/>
            <person name="Kohn T."/>
            <person name="Peeters S.H."/>
            <person name="Heuer A."/>
            <person name="Rast P."/>
            <person name="Oberbeckmann S."/>
            <person name="Bunk B."/>
            <person name="Jeske O."/>
            <person name="Meyerdierks A."/>
            <person name="Storesund J.E."/>
            <person name="Kallscheuer N."/>
            <person name="Luecker S."/>
            <person name="Lage O.M."/>
            <person name="Pohl T."/>
            <person name="Merkel B.J."/>
            <person name="Hornburger P."/>
            <person name="Mueller R.-W."/>
            <person name="Bruemmer F."/>
            <person name="Labrenz M."/>
            <person name="Spormann A.M."/>
            <person name="Op den Camp H."/>
            <person name="Overmann J."/>
            <person name="Amann R."/>
            <person name="Jetten M.S.M."/>
            <person name="Mascher T."/>
            <person name="Medema M.H."/>
            <person name="Devos D.P."/>
            <person name="Kaster A.-K."/>
            <person name="Ovreas L."/>
            <person name="Rohde M."/>
            <person name="Galperin M.Y."/>
            <person name="Jogler C."/>
        </authorList>
    </citation>
    <scope>NUCLEOTIDE SEQUENCE [LARGE SCALE GENOMIC DNA]</scope>
    <source>
        <strain evidence="7 8">Q31a</strain>
    </source>
</reference>
<accession>A0A518G9F7</accession>
<dbReference type="SUPFAM" id="SSF81296">
    <property type="entry name" value="E set domains"/>
    <property type="match status" value="1"/>
</dbReference>
<protein>
    <submittedName>
        <fullName evidence="7">Endoglucanase D</fullName>
        <ecNumber evidence="7">3.2.1.4</ecNumber>
    </submittedName>
</protein>
<gene>
    <name evidence="7" type="primary">celD</name>
    <name evidence="7" type="ORF">Q31a_35490</name>
</gene>
<dbReference type="EC" id="3.2.1.4" evidence="7"/>
<dbReference type="RefSeq" id="WP_145080022.1">
    <property type="nucleotide sequence ID" value="NZ_CP036298.1"/>
</dbReference>
<dbReference type="EMBL" id="CP036298">
    <property type="protein sequence ID" value="QDV25226.1"/>
    <property type="molecule type" value="Genomic_DNA"/>
</dbReference>
<evidence type="ECO:0000259" key="5">
    <source>
        <dbReference type="Pfam" id="PF00759"/>
    </source>
</evidence>
<dbReference type="Proteomes" id="UP000318017">
    <property type="component" value="Chromosome"/>
</dbReference>
<keyword evidence="4" id="KW-0732">Signal</keyword>
<feature type="signal peptide" evidence="4">
    <location>
        <begin position="1"/>
        <end position="19"/>
    </location>
</feature>
<feature type="chain" id="PRO_5021765304" evidence="4">
    <location>
        <begin position="20"/>
        <end position="862"/>
    </location>
</feature>
<evidence type="ECO:0000256" key="2">
    <source>
        <dbReference type="ARBA" id="ARBA00023277"/>
    </source>
</evidence>
<dbReference type="InterPro" id="IPR001701">
    <property type="entry name" value="Glyco_hydro_9"/>
</dbReference>
<keyword evidence="2" id="KW-0119">Carbohydrate metabolism</keyword>
<dbReference type="OrthoDB" id="9808897at2"/>
<dbReference type="InterPro" id="IPR008928">
    <property type="entry name" value="6-hairpin_glycosidase_sf"/>
</dbReference>
<dbReference type="AlphaFoldDB" id="A0A518G9F7"/>
<dbReference type="InterPro" id="IPR004197">
    <property type="entry name" value="Cellulase_Ig-like"/>
</dbReference>
<evidence type="ECO:0000256" key="4">
    <source>
        <dbReference type="SAM" id="SignalP"/>
    </source>
</evidence>
<evidence type="ECO:0000256" key="3">
    <source>
        <dbReference type="ARBA" id="ARBA00023326"/>
    </source>
</evidence>
<dbReference type="Gene3D" id="1.50.10.10">
    <property type="match status" value="1"/>
</dbReference>
<keyword evidence="8" id="KW-1185">Reference proteome</keyword>
<feature type="domain" description="Glycoside hydrolase family 9" evidence="5">
    <location>
        <begin position="320"/>
        <end position="750"/>
    </location>
</feature>
<organism evidence="7 8">
    <name type="scientific">Aureliella helgolandensis</name>
    <dbReference type="NCBI Taxonomy" id="2527968"/>
    <lineage>
        <taxon>Bacteria</taxon>
        <taxon>Pseudomonadati</taxon>
        <taxon>Planctomycetota</taxon>
        <taxon>Planctomycetia</taxon>
        <taxon>Pirellulales</taxon>
        <taxon>Pirellulaceae</taxon>
        <taxon>Aureliella</taxon>
    </lineage>
</organism>
<dbReference type="Pfam" id="PF02927">
    <property type="entry name" value="CelD_N"/>
    <property type="match status" value="1"/>
</dbReference>
<comment type="similarity">
    <text evidence="1">Belongs to the glycosyl hydrolase 9 (cellulase E) family.</text>
</comment>
<dbReference type="Pfam" id="PF00759">
    <property type="entry name" value="Glyco_hydro_9"/>
    <property type="match status" value="1"/>
</dbReference>
<keyword evidence="3" id="KW-0624">Polysaccharide degradation</keyword>
<dbReference type="GO" id="GO:0008810">
    <property type="term" value="F:cellulase activity"/>
    <property type="evidence" value="ECO:0007669"/>
    <property type="project" value="UniProtKB-EC"/>
</dbReference>
<dbReference type="Gene3D" id="2.60.40.10">
    <property type="entry name" value="Immunoglobulins"/>
    <property type="match status" value="1"/>
</dbReference>
<evidence type="ECO:0000313" key="7">
    <source>
        <dbReference type="EMBL" id="QDV25226.1"/>
    </source>
</evidence>
<dbReference type="InterPro" id="IPR012341">
    <property type="entry name" value="6hp_glycosidase-like_sf"/>
</dbReference>
<dbReference type="KEGG" id="ahel:Q31a_35490"/>
<evidence type="ECO:0000313" key="8">
    <source>
        <dbReference type="Proteomes" id="UP000318017"/>
    </source>
</evidence>
<evidence type="ECO:0000259" key="6">
    <source>
        <dbReference type="Pfam" id="PF02927"/>
    </source>
</evidence>
<evidence type="ECO:0000256" key="1">
    <source>
        <dbReference type="ARBA" id="ARBA00007072"/>
    </source>
</evidence>
<dbReference type="SUPFAM" id="SSF48208">
    <property type="entry name" value="Six-hairpin glycosidases"/>
    <property type="match status" value="1"/>
</dbReference>
<name>A0A518G9F7_9BACT</name>